<accession>A0A1I3YR19</accession>
<organism evidence="3 4">
    <name type="scientific">Methylocapsa palsarum</name>
    <dbReference type="NCBI Taxonomy" id="1612308"/>
    <lineage>
        <taxon>Bacteria</taxon>
        <taxon>Pseudomonadati</taxon>
        <taxon>Pseudomonadota</taxon>
        <taxon>Alphaproteobacteria</taxon>
        <taxon>Hyphomicrobiales</taxon>
        <taxon>Beijerinckiaceae</taxon>
        <taxon>Methylocapsa</taxon>
    </lineage>
</organism>
<dbReference type="EMBL" id="FOSN01000006">
    <property type="protein sequence ID" value="SFK34210.1"/>
    <property type="molecule type" value="Genomic_DNA"/>
</dbReference>
<feature type="compositionally biased region" description="Acidic residues" evidence="1">
    <location>
        <begin position="100"/>
        <end position="111"/>
    </location>
</feature>
<feature type="compositionally biased region" description="Low complexity" evidence="1">
    <location>
        <begin position="129"/>
        <end position="143"/>
    </location>
</feature>
<protein>
    <recommendedName>
        <fullName evidence="2">DUF4167 domain-containing protein</fullName>
    </recommendedName>
</protein>
<evidence type="ECO:0000313" key="3">
    <source>
        <dbReference type="EMBL" id="SFK34210.1"/>
    </source>
</evidence>
<dbReference type="Proteomes" id="UP000198755">
    <property type="component" value="Unassembled WGS sequence"/>
</dbReference>
<evidence type="ECO:0000313" key="4">
    <source>
        <dbReference type="Proteomes" id="UP000198755"/>
    </source>
</evidence>
<dbReference type="Pfam" id="PF13763">
    <property type="entry name" value="DUF4167"/>
    <property type="match status" value="1"/>
</dbReference>
<keyword evidence="4" id="KW-1185">Reference proteome</keyword>
<dbReference type="STRING" id="1612308.SAMN05444581_106114"/>
<feature type="region of interest" description="Disordered" evidence="1">
    <location>
        <begin position="82"/>
        <end position="247"/>
    </location>
</feature>
<feature type="region of interest" description="Disordered" evidence="1">
    <location>
        <begin position="262"/>
        <end position="322"/>
    </location>
</feature>
<feature type="domain" description="DUF4167" evidence="2">
    <location>
        <begin position="11"/>
        <end position="83"/>
    </location>
</feature>
<dbReference type="AlphaFoldDB" id="A0A1I3YR19"/>
<evidence type="ECO:0000259" key="2">
    <source>
        <dbReference type="Pfam" id="PF13763"/>
    </source>
</evidence>
<feature type="region of interest" description="Disordered" evidence="1">
    <location>
        <begin position="1"/>
        <end position="37"/>
    </location>
</feature>
<name>A0A1I3YR19_9HYPH</name>
<dbReference type="OrthoDB" id="9816310at2"/>
<feature type="compositionally biased region" description="Low complexity" evidence="1">
    <location>
        <begin position="13"/>
        <end position="23"/>
    </location>
</feature>
<dbReference type="InterPro" id="IPR025430">
    <property type="entry name" value="DUF4167"/>
</dbReference>
<sequence length="322" mass="36177">MRPGQNNKRMRGRPNNNRKGPNPLTRSYESSGPDVKIRGTAHHIGEKYLQLARDAQSSGDPVMAESYLQHAEHYFRLIAVAQQAQQQSASGYQRQPGDVSAEEVDGDDFESIPDRFASPAERFAPPQPQAAFAPQSAPSAPQPVQDRPFYSNNPDRQGFERPDRGPRQDRPFHDKPYPDKPYPERNYPERDRPYQDRNGPDRAPQNRDQDNRGQRARGPRDFRNEGQSRNERAESRAPAEEIERNGLPAFITAPVRIEPEPAAAPVAPERLGVAGDDQPDVERADGGGFHLRPRRRRRSKSEMAIDEAAGREEAIANDPVAD</sequence>
<feature type="compositionally biased region" description="Basic and acidic residues" evidence="1">
    <location>
        <begin position="157"/>
        <end position="244"/>
    </location>
</feature>
<dbReference type="RefSeq" id="WP_091681119.1">
    <property type="nucleotide sequence ID" value="NZ_FOSN01000006.1"/>
</dbReference>
<reference evidence="3 4" key="1">
    <citation type="submission" date="2016-10" db="EMBL/GenBank/DDBJ databases">
        <authorList>
            <person name="de Groot N.N."/>
        </authorList>
    </citation>
    <scope>NUCLEOTIDE SEQUENCE [LARGE SCALE GENOMIC DNA]</scope>
    <source>
        <strain evidence="3 4">NE2</strain>
    </source>
</reference>
<gene>
    <name evidence="3" type="ORF">SAMN05444581_106114</name>
</gene>
<evidence type="ECO:0000256" key="1">
    <source>
        <dbReference type="SAM" id="MobiDB-lite"/>
    </source>
</evidence>
<proteinExistence type="predicted"/>
<feature type="compositionally biased region" description="Basic and acidic residues" evidence="1">
    <location>
        <begin position="300"/>
        <end position="314"/>
    </location>
</feature>